<evidence type="ECO:0000256" key="16">
    <source>
        <dbReference type="RuleBase" id="RU004336"/>
    </source>
</evidence>
<feature type="compositionally biased region" description="Acidic residues" evidence="17">
    <location>
        <begin position="590"/>
        <end position="599"/>
    </location>
</feature>
<dbReference type="CDD" id="cd12285">
    <property type="entry name" value="RRM3_RBM39_like"/>
    <property type="match status" value="1"/>
</dbReference>
<feature type="region of interest" description="Disordered" evidence="17">
    <location>
        <begin position="660"/>
        <end position="685"/>
    </location>
</feature>
<dbReference type="GO" id="GO:0005975">
    <property type="term" value="P:carbohydrate metabolic process"/>
    <property type="evidence" value="ECO:0007669"/>
    <property type="project" value="InterPro"/>
</dbReference>
<dbReference type="PANTHER" id="PTHR15608">
    <property type="entry name" value="SPLICING FACTOR U2AF-ASSOCIATED PROTEIN 2"/>
    <property type="match status" value="1"/>
</dbReference>
<comment type="catalytic activity">
    <reaction evidence="1">
        <text>Hydrolysis of (1-&gt;3)-beta-D-glucosidic linkages in (1-&gt;3)-beta-D-glucans.</text>
        <dbReference type="EC" id="3.2.1.39"/>
    </reaction>
</comment>
<protein>
    <recommendedName>
        <fullName evidence="4">glucan endo-1,3-beta-D-glucosidase</fullName>
        <ecNumber evidence="4">3.2.1.39</ecNumber>
    </recommendedName>
</protein>
<dbReference type="InterPro" id="IPR012946">
    <property type="entry name" value="X8"/>
</dbReference>
<dbReference type="GO" id="GO:0003723">
    <property type="term" value="F:RNA binding"/>
    <property type="evidence" value="ECO:0007669"/>
    <property type="project" value="UniProtKB-UniRule"/>
</dbReference>
<evidence type="ECO:0000256" key="6">
    <source>
        <dbReference type="ARBA" id="ARBA00022729"/>
    </source>
</evidence>
<proteinExistence type="inferred from homology"/>
<evidence type="ECO:0000256" key="4">
    <source>
        <dbReference type="ARBA" id="ARBA00012780"/>
    </source>
</evidence>
<evidence type="ECO:0000256" key="3">
    <source>
        <dbReference type="ARBA" id="ARBA00008773"/>
    </source>
</evidence>
<dbReference type="InterPro" id="IPR025640">
    <property type="entry name" value="GYF_2"/>
</dbReference>
<keyword evidence="13 16" id="KW-0326">Glycosidase</keyword>
<keyword evidence="12" id="KW-0508">mRNA splicing</keyword>
<dbReference type="Gene3D" id="1.20.58.1040">
    <property type="match status" value="1"/>
</dbReference>
<comment type="similarity">
    <text evidence="2">Belongs to the HTATSF1 family.</text>
</comment>
<feature type="transmembrane region" description="Helical" evidence="18">
    <location>
        <begin position="12"/>
        <end position="37"/>
    </location>
</feature>
<evidence type="ECO:0000256" key="15">
    <source>
        <dbReference type="RuleBase" id="RU004335"/>
    </source>
</evidence>
<keyword evidence="21" id="KW-1185">Reference proteome</keyword>
<dbReference type="Pfam" id="PF07983">
    <property type="entry name" value="X8"/>
    <property type="match status" value="1"/>
</dbReference>
<keyword evidence="5" id="KW-0507">mRNA processing</keyword>
<dbReference type="Gene3D" id="3.30.70.330">
    <property type="match status" value="2"/>
</dbReference>
<dbReference type="PROSITE" id="PS00587">
    <property type="entry name" value="GLYCOSYL_HYDROL_F17"/>
    <property type="match status" value="1"/>
</dbReference>
<evidence type="ECO:0000256" key="10">
    <source>
        <dbReference type="ARBA" id="ARBA00022884"/>
    </source>
</evidence>
<keyword evidence="8 16" id="KW-0378">Hydrolase</keyword>
<keyword evidence="11" id="KW-1015">Disulfide bond</keyword>
<dbReference type="Gene3D" id="3.20.20.80">
    <property type="entry name" value="Glycosidases"/>
    <property type="match status" value="1"/>
</dbReference>
<dbReference type="GO" id="GO:0006952">
    <property type="term" value="P:defense response"/>
    <property type="evidence" value="ECO:0007669"/>
    <property type="project" value="UniProtKB-KW"/>
</dbReference>
<dbReference type="AlphaFoldDB" id="A0AAQ3KZS7"/>
<keyword evidence="6" id="KW-0732">Signal</keyword>
<evidence type="ECO:0000256" key="12">
    <source>
        <dbReference type="ARBA" id="ARBA00023187"/>
    </source>
</evidence>
<dbReference type="SUPFAM" id="SSF54928">
    <property type="entry name" value="RNA-binding domain, RBD"/>
    <property type="match status" value="2"/>
</dbReference>
<evidence type="ECO:0000256" key="18">
    <source>
        <dbReference type="SAM" id="Phobius"/>
    </source>
</evidence>
<name>A0AAQ3KZS7_9LILI</name>
<dbReference type="InterPro" id="IPR000490">
    <property type="entry name" value="Glyco_hydro_17"/>
</dbReference>
<dbReference type="GO" id="GO:0005684">
    <property type="term" value="C:U2-type spliceosomal complex"/>
    <property type="evidence" value="ECO:0007669"/>
    <property type="project" value="TreeGrafter"/>
</dbReference>
<dbReference type="FunFam" id="3.20.20.80:FF:000002">
    <property type="entry name" value="Glucan endo-1,3-beta-glucosidase 3"/>
    <property type="match status" value="1"/>
</dbReference>
<dbReference type="SMART" id="SM00768">
    <property type="entry name" value="X8"/>
    <property type="match status" value="1"/>
</dbReference>
<evidence type="ECO:0000256" key="11">
    <source>
        <dbReference type="ARBA" id="ARBA00023157"/>
    </source>
</evidence>
<dbReference type="EC" id="3.2.1.39" evidence="4"/>
<dbReference type="FunFam" id="3.30.70.330:FF:000329">
    <property type="entry name" value="splicing factor U2AF-associated protein 2"/>
    <property type="match status" value="1"/>
</dbReference>
<reference evidence="20 21" key="1">
    <citation type="submission" date="2023-10" db="EMBL/GenBank/DDBJ databases">
        <title>Chromosome-scale genome assembly provides insights into flower coloration mechanisms of Canna indica.</title>
        <authorList>
            <person name="Li C."/>
        </authorList>
    </citation>
    <scope>NUCLEOTIDE SEQUENCE [LARGE SCALE GENOMIC DNA]</scope>
    <source>
        <tissue evidence="20">Flower</tissue>
    </source>
</reference>
<dbReference type="CDD" id="cd12281">
    <property type="entry name" value="RRM1_TatSF1_like"/>
    <property type="match status" value="1"/>
</dbReference>
<keyword evidence="7" id="KW-0677">Repeat</keyword>
<keyword evidence="18" id="KW-0812">Transmembrane</keyword>
<evidence type="ECO:0000259" key="19">
    <source>
        <dbReference type="PROSITE" id="PS50102"/>
    </source>
</evidence>
<feature type="region of interest" description="Disordered" evidence="17">
    <location>
        <begin position="575"/>
        <end position="599"/>
    </location>
</feature>
<evidence type="ECO:0000256" key="1">
    <source>
        <dbReference type="ARBA" id="ARBA00000382"/>
    </source>
</evidence>
<keyword evidence="10 14" id="KW-0694">RNA-binding</keyword>
<dbReference type="Pfam" id="PF00076">
    <property type="entry name" value="RRM_1"/>
    <property type="match status" value="2"/>
</dbReference>
<organism evidence="20 21">
    <name type="scientific">Canna indica</name>
    <name type="common">Indian-shot</name>
    <dbReference type="NCBI Taxonomy" id="4628"/>
    <lineage>
        <taxon>Eukaryota</taxon>
        <taxon>Viridiplantae</taxon>
        <taxon>Streptophyta</taxon>
        <taxon>Embryophyta</taxon>
        <taxon>Tracheophyta</taxon>
        <taxon>Spermatophyta</taxon>
        <taxon>Magnoliopsida</taxon>
        <taxon>Liliopsida</taxon>
        <taxon>Zingiberales</taxon>
        <taxon>Cannaceae</taxon>
        <taxon>Canna</taxon>
    </lineage>
</organism>
<dbReference type="PANTHER" id="PTHR15608:SF0">
    <property type="entry name" value="HIV TAT-SPECIFIC FACTOR 1"/>
    <property type="match status" value="1"/>
</dbReference>
<dbReference type="InterPro" id="IPR034392">
    <property type="entry name" value="TatSF1-like_RRM1"/>
</dbReference>
<evidence type="ECO:0000256" key="8">
    <source>
        <dbReference type="ARBA" id="ARBA00022801"/>
    </source>
</evidence>
<dbReference type="InterPro" id="IPR034393">
    <property type="entry name" value="TatSF1-like"/>
</dbReference>
<keyword evidence="9" id="KW-0611">Plant defense</keyword>
<dbReference type="SUPFAM" id="SSF51445">
    <property type="entry name" value="(Trans)glycosidases"/>
    <property type="match status" value="1"/>
</dbReference>
<feature type="domain" description="RRM" evidence="19">
    <location>
        <begin position="694"/>
        <end position="775"/>
    </location>
</feature>
<dbReference type="InterPro" id="IPR012677">
    <property type="entry name" value="Nucleotide-bd_a/b_plait_sf"/>
</dbReference>
<feature type="compositionally biased region" description="Basic and acidic residues" evidence="17">
    <location>
        <begin position="660"/>
        <end position="682"/>
    </location>
</feature>
<dbReference type="FunFam" id="1.20.58.1040:FF:000003">
    <property type="entry name" value="glucan endo-1,3-beta-glucosidase 7"/>
    <property type="match status" value="1"/>
</dbReference>
<dbReference type="Proteomes" id="UP001327560">
    <property type="component" value="Chromosome 8"/>
</dbReference>
<dbReference type="Pfam" id="PF14237">
    <property type="entry name" value="GYF_2"/>
    <property type="match status" value="1"/>
</dbReference>
<evidence type="ECO:0000256" key="13">
    <source>
        <dbReference type="ARBA" id="ARBA00023295"/>
    </source>
</evidence>
<dbReference type="FunFam" id="3.30.70.330:FF:000105">
    <property type="entry name" value="HIV Tat-specific factor 1 homolog"/>
    <property type="match status" value="1"/>
</dbReference>
<evidence type="ECO:0000256" key="17">
    <source>
        <dbReference type="SAM" id="MobiDB-lite"/>
    </source>
</evidence>
<accession>A0AAQ3KZS7</accession>
<dbReference type="InterPro" id="IPR017853">
    <property type="entry name" value="GH"/>
</dbReference>
<comment type="similarity">
    <text evidence="3 15">Belongs to the glycosyl hydrolase 17 family.</text>
</comment>
<dbReference type="GO" id="GO:0000398">
    <property type="term" value="P:mRNA splicing, via spliceosome"/>
    <property type="evidence" value="ECO:0007669"/>
    <property type="project" value="InterPro"/>
</dbReference>
<dbReference type="SMART" id="SM00360">
    <property type="entry name" value="RRM"/>
    <property type="match status" value="2"/>
</dbReference>
<gene>
    <name evidence="20" type="ORF">Cni_G25294</name>
</gene>
<sequence length="937" mass="102362">MATLQKPTRLLLFYFVVLHLLVFYDLSITVAALSIGVNYGALADNLPPPAQVAAFLKESTFVDRVKLFDANPDIIRAFSGTGISVMITVPNGDITSLSSGRSSVPSPAASAWVATNVAPFYPATNISLISVGNEVLATSDRNLIAQLVPAMRSLSAALAAAGFPEIRVSSAHSLGILSASEPPSIGRFRRGYDRVIFAPMLDFHRRTRTPFVVNPYPYFGYTARKLNYALFRPNPGVFDAATGVNYTNMFEAQLDAVHAAMQRLGYGDVEIAVGETGWPSEGDPGQLGVSVEDAASYNANLIRLVNSGKGTPMMPGRRFETYVFSLFNENLKPGPEAERHFGLFNADLSPTYDVGLMRTDSQAPAPSSGSGTWCVARADASPAELQANIDYACGSGGVDCSGIQDGGACFDPNTLLAHASFAMNAYYQAAGRNDFNCDFASTGVLTSMDPSMACSSDGNCATAMEVGWYILGQNQENIGPYALSELQEHFANGYISVNTLLWSEGRNEWAPLSSIPELYAGMPIVKPHVSADMPGEDDDFAKWQKEVQEAEAAAEALKNGTTISSLADKREGEQEGIGIGTDDQSASFPDGEEEFTDDDGCTYKWDLTLRKWIPQDNLPNESNEYRVEDMTFAQEEEAFPIPEVSEPSVTEITESTMKIVESKSESKRKLPEKTTGKKEANKPPDSWFDLKVNSHVYVTGLPDDVTAAEIVEVFSKCGIIKEDPETKKPRVKIYIDKETGRIKGDALVSYLKEPSVALAVQLLDGTPLRPGGKTVMSVSQAKFEQKGDAFISKQADKRKIKKLKRVEDKILGWGGHDDAKVIIPSTVVLRYMFTPAELRADESLQPELEQDVREECMKLGSIDSVKVCENHPQGVILVKYKDRRDVAKCIELMNGRWFGGRRIHASEDDGSVNHARIRDYDAEVSRLEHFGEELDAD</sequence>
<evidence type="ECO:0000256" key="7">
    <source>
        <dbReference type="ARBA" id="ARBA00022737"/>
    </source>
</evidence>
<evidence type="ECO:0000256" key="9">
    <source>
        <dbReference type="ARBA" id="ARBA00022821"/>
    </source>
</evidence>
<dbReference type="EMBL" id="CP136897">
    <property type="protein sequence ID" value="WOL16507.1"/>
    <property type="molecule type" value="Genomic_DNA"/>
</dbReference>
<evidence type="ECO:0000256" key="5">
    <source>
        <dbReference type="ARBA" id="ARBA00022664"/>
    </source>
</evidence>
<evidence type="ECO:0000313" key="21">
    <source>
        <dbReference type="Proteomes" id="UP001327560"/>
    </source>
</evidence>
<evidence type="ECO:0000256" key="2">
    <source>
        <dbReference type="ARBA" id="ARBA00007747"/>
    </source>
</evidence>
<dbReference type="PROSITE" id="PS50102">
    <property type="entry name" value="RRM"/>
    <property type="match status" value="1"/>
</dbReference>
<evidence type="ECO:0000313" key="20">
    <source>
        <dbReference type="EMBL" id="WOL16507.1"/>
    </source>
</evidence>
<dbReference type="GO" id="GO:0042973">
    <property type="term" value="F:glucan endo-1,3-beta-D-glucosidase activity"/>
    <property type="evidence" value="ECO:0007669"/>
    <property type="project" value="UniProtKB-EC"/>
</dbReference>
<keyword evidence="18" id="KW-0472">Membrane</keyword>
<keyword evidence="18" id="KW-1133">Transmembrane helix</keyword>
<dbReference type="InterPro" id="IPR000504">
    <property type="entry name" value="RRM_dom"/>
</dbReference>
<dbReference type="GO" id="GO:0005686">
    <property type="term" value="C:U2 snRNP"/>
    <property type="evidence" value="ECO:0007669"/>
    <property type="project" value="TreeGrafter"/>
</dbReference>
<dbReference type="InterPro" id="IPR035979">
    <property type="entry name" value="RBD_domain_sf"/>
</dbReference>
<dbReference type="Pfam" id="PF00332">
    <property type="entry name" value="Glyco_hydro_17"/>
    <property type="match status" value="1"/>
</dbReference>
<evidence type="ECO:0000256" key="14">
    <source>
        <dbReference type="PROSITE-ProRule" id="PRU00176"/>
    </source>
</evidence>